<evidence type="ECO:0000313" key="2">
    <source>
        <dbReference type="Proteomes" id="UP000239549"/>
    </source>
</evidence>
<accession>A0A2L2XB74</accession>
<dbReference type="Proteomes" id="UP000239549">
    <property type="component" value="Unassembled WGS sequence"/>
</dbReference>
<dbReference type="EMBL" id="BFAV01000104">
    <property type="protein sequence ID" value="GBF33549.1"/>
    <property type="molecule type" value="Genomic_DNA"/>
</dbReference>
<comment type="caution">
    <text evidence="1">The sequence shown here is derived from an EMBL/GenBank/DDBJ whole genome shotgun (WGS) entry which is preliminary data.</text>
</comment>
<name>A0A2L2XB74_9FIRM</name>
<keyword evidence="2" id="KW-1185">Reference proteome</keyword>
<reference evidence="2" key="1">
    <citation type="submission" date="2018-02" db="EMBL/GenBank/DDBJ databases">
        <title>Genome sequence of Desulfocucumis palustris strain NAW-5.</title>
        <authorList>
            <person name="Watanabe M."/>
            <person name="Kojima H."/>
            <person name="Fukui M."/>
        </authorList>
    </citation>
    <scope>NUCLEOTIDE SEQUENCE [LARGE SCALE GENOMIC DNA]</scope>
    <source>
        <strain evidence="2">NAW-5</strain>
    </source>
</reference>
<dbReference type="AlphaFoldDB" id="A0A2L2XB74"/>
<proteinExistence type="predicted"/>
<sequence length="40" mass="4932">MTKLNLTMGSLFFAQNIKGNLKKRRMYYHRRLCYILNKCY</sequence>
<evidence type="ECO:0000313" key="1">
    <source>
        <dbReference type="EMBL" id="GBF33549.1"/>
    </source>
</evidence>
<organism evidence="1 2">
    <name type="scientific">Desulfocucumis palustris</name>
    <dbReference type="NCBI Taxonomy" id="1898651"/>
    <lineage>
        <taxon>Bacteria</taxon>
        <taxon>Bacillati</taxon>
        <taxon>Bacillota</taxon>
        <taxon>Clostridia</taxon>
        <taxon>Eubacteriales</taxon>
        <taxon>Desulfocucumaceae</taxon>
        <taxon>Desulfocucumis</taxon>
    </lineage>
</organism>
<protein>
    <submittedName>
        <fullName evidence="1">Uncharacterized protein</fullName>
    </submittedName>
</protein>
<gene>
    <name evidence="1" type="ORF">DCCM_2651</name>
</gene>